<keyword evidence="3" id="KW-1185">Reference proteome</keyword>
<keyword evidence="1" id="KW-0472">Membrane</keyword>
<evidence type="ECO:0000313" key="3">
    <source>
        <dbReference type="Proteomes" id="UP000643405"/>
    </source>
</evidence>
<name>A0A8J6PXQ1_9HYPH</name>
<dbReference type="Proteomes" id="UP000643405">
    <property type="component" value="Unassembled WGS sequence"/>
</dbReference>
<dbReference type="EMBL" id="JACVVX010000011">
    <property type="protein sequence ID" value="MBD0417256.1"/>
    <property type="molecule type" value="Genomic_DNA"/>
</dbReference>
<evidence type="ECO:0000313" key="2">
    <source>
        <dbReference type="EMBL" id="MBD0417256.1"/>
    </source>
</evidence>
<sequence length="59" mass="6316">MTKIVSEEKAKQGRKGTHVLMILIVGLVLAAAVWFGVEMYGDMIDNAAQGQNSTTQPAP</sequence>
<evidence type="ECO:0000256" key="1">
    <source>
        <dbReference type="SAM" id="Phobius"/>
    </source>
</evidence>
<keyword evidence="1" id="KW-0812">Transmembrane</keyword>
<feature type="transmembrane region" description="Helical" evidence="1">
    <location>
        <begin position="20"/>
        <end position="37"/>
    </location>
</feature>
<dbReference type="RefSeq" id="WP_188166696.1">
    <property type="nucleotide sequence ID" value="NZ_JACVVX010000011.1"/>
</dbReference>
<proteinExistence type="predicted"/>
<keyword evidence="1" id="KW-1133">Transmembrane helix</keyword>
<organism evidence="2 3">
    <name type="scientific">Oryzicola mucosus</name>
    <dbReference type="NCBI Taxonomy" id="2767425"/>
    <lineage>
        <taxon>Bacteria</taxon>
        <taxon>Pseudomonadati</taxon>
        <taxon>Pseudomonadota</taxon>
        <taxon>Alphaproteobacteria</taxon>
        <taxon>Hyphomicrobiales</taxon>
        <taxon>Phyllobacteriaceae</taxon>
        <taxon>Oryzicola</taxon>
    </lineage>
</organism>
<accession>A0A8J6PXQ1</accession>
<dbReference type="AlphaFoldDB" id="A0A8J6PXQ1"/>
<protein>
    <submittedName>
        <fullName evidence="2">Uncharacterized protein</fullName>
    </submittedName>
</protein>
<reference evidence="2" key="1">
    <citation type="submission" date="2020-09" db="EMBL/GenBank/DDBJ databases">
        <title>Genome seq and assembly of Tianweitania sp.</title>
        <authorList>
            <person name="Chhetri G."/>
        </authorList>
    </citation>
    <scope>NUCLEOTIDE SEQUENCE</scope>
    <source>
        <strain evidence="2">Rool2</strain>
    </source>
</reference>
<comment type="caution">
    <text evidence="2">The sequence shown here is derived from an EMBL/GenBank/DDBJ whole genome shotgun (WGS) entry which is preliminary data.</text>
</comment>
<gene>
    <name evidence="2" type="ORF">ICI42_21690</name>
</gene>